<dbReference type="PANTHER" id="PTHR43660:SF1">
    <property type="entry name" value="DIPEPTIDYL CARBOXYPEPTIDASE"/>
    <property type="match status" value="1"/>
</dbReference>
<name>A0A166B0E8_9HYPH</name>
<dbReference type="InterPro" id="IPR024077">
    <property type="entry name" value="Neurolysin/TOP_dom2"/>
</dbReference>
<dbReference type="STRING" id="989403.SAMN05421798_104198"/>
<dbReference type="Gene3D" id="1.10.1370.40">
    <property type="match status" value="1"/>
</dbReference>
<dbReference type="InterPro" id="IPR024079">
    <property type="entry name" value="MetalloPept_cat_dom_sf"/>
</dbReference>
<dbReference type="CDD" id="cd06456">
    <property type="entry name" value="M3A_DCP"/>
    <property type="match status" value="1"/>
</dbReference>
<comment type="cofactor">
    <cofactor evidence="7">
        <name>Zn(2+)</name>
        <dbReference type="ChEBI" id="CHEBI:29105"/>
    </cofactor>
    <text evidence="7">Binds 1 zinc ion.</text>
</comment>
<evidence type="ECO:0000313" key="9">
    <source>
        <dbReference type="EMBL" id="KZL21783.1"/>
    </source>
</evidence>
<dbReference type="GO" id="GO:0004180">
    <property type="term" value="F:carboxypeptidase activity"/>
    <property type="evidence" value="ECO:0007669"/>
    <property type="project" value="UniProtKB-KW"/>
</dbReference>
<feature type="domain" description="Peptidase M3A/M3B catalytic" evidence="8">
    <location>
        <begin position="231"/>
        <end position="679"/>
    </location>
</feature>
<evidence type="ECO:0000256" key="3">
    <source>
        <dbReference type="ARBA" id="ARBA00022723"/>
    </source>
</evidence>
<dbReference type="GO" id="GO:0005829">
    <property type="term" value="C:cytosol"/>
    <property type="evidence" value="ECO:0007669"/>
    <property type="project" value="TreeGrafter"/>
</dbReference>
<evidence type="ECO:0000256" key="7">
    <source>
        <dbReference type="RuleBase" id="RU003435"/>
    </source>
</evidence>
<keyword evidence="6 7" id="KW-0482">Metalloprotease</keyword>
<dbReference type="InterPro" id="IPR001567">
    <property type="entry name" value="Pept_M3A_M3B_dom"/>
</dbReference>
<dbReference type="RefSeq" id="WP_068000882.1">
    <property type="nucleotide sequence ID" value="NZ_FOFM01000004.1"/>
</dbReference>
<evidence type="ECO:0000259" key="8">
    <source>
        <dbReference type="Pfam" id="PF01432"/>
    </source>
</evidence>
<evidence type="ECO:0000313" key="10">
    <source>
        <dbReference type="Proteomes" id="UP000076577"/>
    </source>
</evidence>
<evidence type="ECO:0000256" key="5">
    <source>
        <dbReference type="ARBA" id="ARBA00022833"/>
    </source>
</evidence>
<comment type="caution">
    <text evidence="9">The sequence shown here is derived from an EMBL/GenBank/DDBJ whole genome shotgun (WGS) entry which is preliminary data.</text>
</comment>
<dbReference type="Gene3D" id="3.40.390.10">
    <property type="entry name" value="Collagenase (Catalytic Domain)"/>
    <property type="match status" value="1"/>
</dbReference>
<dbReference type="EC" id="3.4.15.5" evidence="9"/>
<evidence type="ECO:0000256" key="1">
    <source>
        <dbReference type="ARBA" id="ARBA00006040"/>
    </source>
</evidence>
<sequence length="682" mass="76540">MSKTEKVLLQDWQTPFGLPPFSQIKPEDFEAAFEDAFKAGEQNIERIAKAPTEPTFENTVAALELAEEALEQVCAVFFNLSLAHTNDTLQKIERDVSPKLAVYNTTKLLNQDLFTRLETLISKKDELGLTAEQNRLLERYYTIFQRAGAGLGEDGKARIAEINERLATLGTSFAQNVLADEASYNLVLESERDLDGLPDFLVKAASAAAEERGEQGKYAITLSRSSIEPFLQFSKRRDLREEAFTAWSKRGENPGETNNAAIIKETVQLRREKAALLGFQSFADFKLDDVMAKNTEAVEDLLNSVWTPAKTRALEEAADLKAMAQEEGDNVEIAPWDWRYYSEKVRSAKHDLDEAEIKPYFQLDQMIEAAFYTATKLFGLTFKELQGHDVYHPDVRVFEVLDRNGNHLGLFLGDYFARASKRSGAWMSAFRAQQKLKGDIRPIIVNVMNFSKAPEGEPTLLTFDDARTLFHEFGHGLHGLMSNVTYPLISGTSVARDFVELPSQLFEHWLEQPEILKKYARHYQSGHAIPEALLSRLLASANFNQGFSTVEYLATAIVDMAIHKQGDLGDLDPEQVEAKILGDIGMPKEIIMRHRTPHLLHAFAGDGYSAGYYSYLWSEVMDADAFEAFEETGDAFDPKTAGRLEQFIYSAGGSQDPAKAYMDFRGKMPSIEPLLKGRGLVN</sequence>
<dbReference type="Gene3D" id="1.10.1370.10">
    <property type="entry name" value="Neurolysin, domain 3"/>
    <property type="match status" value="1"/>
</dbReference>
<keyword evidence="4 7" id="KW-0378">Hydrolase</keyword>
<comment type="similarity">
    <text evidence="1 7">Belongs to the peptidase M3 family.</text>
</comment>
<dbReference type="FunFam" id="3.40.390.10:FF:000009">
    <property type="entry name" value="Oligopeptidase A"/>
    <property type="match status" value="1"/>
</dbReference>
<accession>A0A166B0E8</accession>
<proteinExistence type="inferred from homology"/>
<evidence type="ECO:0000256" key="4">
    <source>
        <dbReference type="ARBA" id="ARBA00022801"/>
    </source>
</evidence>
<dbReference type="GO" id="GO:0046872">
    <property type="term" value="F:metal ion binding"/>
    <property type="evidence" value="ECO:0007669"/>
    <property type="project" value="UniProtKB-UniRule"/>
</dbReference>
<keyword evidence="3 7" id="KW-0479">Metal-binding</keyword>
<dbReference type="GO" id="GO:0004222">
    <property type="term" value="F:metalloendopeptidase activity"/>
    <property type="evidence" value="ECO:0007669"/>
    <property type="project" value="InterPro"/>
</dbReference>
<gene>
    <name evidence="9" type="primary">dcp</name>
    <name evidence="9" type="ORF">PsAD2_00204</name>
</gene>
<keyword evidence="5 7" id="KW-0862">Zinc</keyword>
<dbReference type="OrthoDB" id="9773538at2"/>
<evidence type="ECO:0000256" key="6">
    <source>
        <dbReference type="ARBA" id="ARBA00023049"/>
    </source>
</evidence>
<dbReference type="Proteomes" id="UP000076577">
    <property type="component" value="Unassembled WGS sequence"/>
</dbReference>
<organism evidence="9 10">
    <name type="scientific">Pseudovibrio axinellae</name>
    <dbReference type="NCBI Taxonomy" id="989403"/>
    <lineage>
        <taxon>Bacteria</taxon>
        <taxon>Pseudomonadati</taxon>
        <taxon>Pseudomonadota</taxon>
        <taxon>Alphaproteobacteria</taxon>
        <taxon>Hyphomicrobiales</taxon>
        <taxon>Stappiaceae</taxon>
        <taxon>Pseudovibrio</taxon>
    </lineage>
</organism>
<dbReference type="PATRIC" id="fig|989403.3.peg.217"/>
<keyword evidence="2 7" id="KW-0645">Protease</keyword>
<keyword evidence="10" id="KW-1185">Reference proteome</keyword>
<dbReference type="Pfam" id="PF01432">
    <property type="entry name" value="Peptidase_M3"/>
    <property type="match status" value="1"/>
</dbReference>
<dbReference type="AlphaFoldDB" id="A0A166B0E8"/>
<dbReference type="EMBL" id="LMCB01000002">
    <property type="protein sequence ID" value="KZL21783.1"/>
    <property type="molecule type" value="Genomic_DNA"/>
</dbReference>
<protein>
    <submittedName>
        <fullName evidence="9">Peptidyl-dipeptidase dcp</fullName>
        <ecNumber evidence="9">3.4.15.5</ecNumber>
    </submittedName>
</protein>
<dbReference type="SUPFAM" id="SSF55486">
    <property type="entry name" value="Metalloproteases ('zincins'), catalytic domain"/>
    <property type="match status" value="1"/>
</dbReference>
<dbReference type="GO" id="GO:0006508">
    <property type="term" value="P:proteolysis"/>
    <property type="evidence" value="ECO:0007669"/>
    <property type="project" value="UniProtKB-KW"/>
</dbReference>
<dbReference type="PANTHER" id="PTHR43660">
    <property type="entry name" value="DIPEPTIDYL CARBOXYPEPTIDASE"/>
    <property type="match status" value="1"/>
</dbReference>
<dbReference type="GO" id="GO:0008241">
    <property type="term" value="F:peptidyl-dipeptidase activity"/>
    <property type="evidence" value="ECO:0007669"/>
    <property type="project" value="UniProtKB-EC"/>
</dbReference>
<reference evidence="9 10" key="1">
    <citation type="journal article" date="2016" name="Front. Microbiol.">
        <title>Comparative Genomic Analysis Reveals a Diverse Repertoire of Genes Involved in Prokaryote-Eukaryote Interactions within the Pseudovibrio Genus.</title>
        <authorList>
            <person name="Romano S."/>
            <person name="Fernandez-Guerra A."/>
            <person name="Reen F.J."/>
            <person name="Glockner F.O."/>
            <person name="Crowley S.P."/>
            <person name="O'Sullivan O."/>
            <person name="Cotter P.D."/>
            <person name="Adams C."/>
            <person name="Dobson A.D."/>
            <person name="O'Gara F."/>
        </authorList>
    </citation>
    <scope>NUCLEOTIDE SEQUENCE [LARGE SCALE GENOMIC DNA]</scope>
    <source>
        <strain evidence="9 10">Ad2</strain>
    </source>
</reference>
<dbReference type="InterPro" id="IPR034005">
    <property type="entry name" value="M3A_DCP"/>
</dbReference>
<evidence type="ECO:0000256" key="2">
    <source>
        <dbReference type="ARBA" id="ARBA00022670"/>
    </source>
</evidence>
<dbReference type="InterPro" id="IPR045090">
    <property type="entry name" value="Pept_M3A_M3B"/>
</dbReference>
<keyword evidence="9" id="KW-0121">Carboxypeptidase</keyword>